<sequence>MSDYKALPPDQLKFAHYDTGHWPASSVDRAVYRYAAARPNHIFATAHLEGNTFTLPEVRSLLENEIPPGHREEEIQQIIDLDDASTRLIDRVSTGTFRLDLEESNAYNLLLSQHVVIVPGVPRYLSKVNQDGRGAVVTLGNGDHYIGYTKDEMRQAIKWMLPRITSIDDPVERAINYAAFMSYAQVYMDGNKRTARYMMDGVLMSHGYDCVLIRASDKDAYNEALRGMFRSGNLACYADFLYAVCDRAYRKNSDNGEDLDASD</sequence>
<dbReference type="PROSITE" id="PS51459">
    <property type="entry name" value="FIDO"/>
    <property type="match status" value="1"/>
</dbReference>
<dbReference type="Gene3D" id="1.10.3290.10">
    <property type="entry name" value="Fido-like domain"/>
    <property type="match status" value="1"/>
</dbReference>
<keyword evidence="1" id="KW-0547">Nucleotide-binding</keyword>
<dbReference type="RefSeq" id="WP_211587879.1">
    <property type="nucleotide sequence ID" value="NZ_JABCUP010000041.1"/>
</dbReference>
<dbReference type="InterPro" id="IPR036597">
    <property type="entry name" value="Fido-like_dom_sf"/>
</dbReference>
<dbReference type="GO" id="GO:0005524">
    <property type="term" value="F:ATP binding"/>
    <property type="evidence" value="ECO:0007669"/>
    <property type="project" value="UniProtKB-KW"/>
</dbReference>
<dbReference type="EMBL" id="UGGQ01000006">
    <property type="protein sequence ID" value="STO16606.1"/>
    <property type="molecule type" value="Genomic_DNA"/>
</dbReference>
<feature type="domain" description="Fido" evidence="3">
    <location>
        <begin position="105"/>
        <end position="243"/>
    </location>
</feature>
<dbReference type="Pfam" id="PF02661">
    <property type="entry name" value="Fic"/>
    <property type="match status" value="1"/>
</dbReference>
<proteinExistence type="predicted"/>
<feature type="site" description="Important for autoinhibition of adenylyltransferase activity" evidence="2">
    <location>
        <position position="49"/>
    </location>
</feature>
<reference evidence="4 5" key="1">
    <citation type="submission" date="2018-06" db="EMBL/GenBank/DDBJ databases">
        <authorList>
            <consortium name="Pathogen Informatics"/>
            <person name="Doyle S."/>
        </authorList>
    </citation>
    <scope>NUCLEOTIDE SEQUENCE [LARGE SCALE GENOMIC DNA]</scope>
    <source>
        <strain evidence="4 5">NCTC11819</strain>
    </source>
</reference>
<dbReference type="GeneID" id="61168750"/>
<dbReference type="InterPro" id="IPR003812">
    <property type="entry name" value="Fido"/>
</dbReference>
<dbReference type="Proteomes" id="UP000255284">
    <property type="component" value="Unassembled WGS sequence"/>
</dbReference>
<accession>A0A378PA87</accession>
<organism evidence="4 5">
    <name type="scientific">Mobiluncus mulieris</name>
    <dbReference type="NCBI Taxonomy" id="2052"/>
    <lineage>
        <taxon>Bacteria</taxon>
        <taxon>Bacillati</taxon>
        <taxon>Actinomycetota</taxon>
        <taxon>Actinomycetes</taxon>
        <taxon>Actinomycetales</taxon>
        <taxon>Actinomycetaceae</taxon>
        <taxon>Mobiluncus</taxon>
    </lineage>
</organism>
<feature type="binding site" evidence="1">
    <location>
        <begin position="189"/>
        <end position="196"/>
    </location>
    <ligand>
        <name>ATP</name>
        <dbReference type="ChEBI" id="CHEBI:30616"/>
    </ligand>
</feature>
<keyword evidence="1" id="KW-0067">ATP-binding</keyword>
<dbReference type="AlphaFoldDB" id="A0A378PA87"/>
<gene>
    <name evidence="4" type="ORF">NCTC11819_01176</name>
</gene>
<comment type="caution">
    <text evidence="4">The sequence shown here is derived from an EMBL/GenBank/DDBJ whole genome shotgun (WGS) entry which is preliminary data.</text>
</comment>
<evidence type="ECO:0000256" key="2">
    <source>
        <dbReference type="PIRSR" id="PIRSR640198-3"/>
    </source>
</evidence>
<evidence type="ECO:0000259" key="3">
    <source>
        <dbReference type="PROSITE" id="PS51459"/>
    </source>
</evidence>
<dbReference type="PANTHER" id="PTHR13504">
    <property type="entry name" value="FIDO DOMAIN-CONTAINING PROTEIN DDB_G0283145"/>
    <property type="match status" value="1"/>
</dbReference>
<dbReference type="PANTHER" id="PTHR13504:SF38">
    <property type="entry name" value="FIDO DOMAIN-CONTAINING PROTEIN"/>
    <property type="match status" value="1"/>
</dbReference>
<dbReference type="SUPFAM" id="SSF140931">
    <property type="entry name" value="Fic-like"/>
    <property type="match status" value="1"/>
</dbReference>
<evidence type="ECO:0000256" key="1">
    <source>
        <dbReference type="PIRSR" id="PIRSR640198-2"/>
    </source>
</evidence>
<evidence type="ECO:0000313" key="4">
    <source>
        <dbReference type="EMBL" id="STO16606.1"/>
    </source>
</evidence>
<name>A0A378PA87_9ACTO</name>
<evidence type="ECO:0000313" key="5">
    <source>
        <dbReference type="Proteomes" id="UP000255284"/>
    </source>
</evidence>
<dbReference type="InterPro" id="IPR040198">
    <property type="entry name" value="Fido_containing"/>
</dbReference>
<protein>
    <recommendedName>
        <fullName evidence="3">Fido domain-containing protein</fullName>
    </recommendedName>
</protein>